<dbReference type="HOGENOM" id="CLU_885026_0_0_5"/>
<organism evidence="2 3">
    <name type="scientific">Hyphomicrobium nitrativorans NL23</name>
    <dbReference type="NCBI Taxonomy" id="1029756"/>
    <lineage>
        <taxon>Bacteria</taxon>
        <taxon>Pseudomonadati</taxon>
        <taxon>Pseudomonadota</taxon>
        <taxon>Alphaproteobacteria</taxon>
        <taxon>Hyphomicrobiales</taxon>
        <taxon>Hyphomicrobiaceae</taxon>
        <taxon>Hyphomicrobium</taxon>
    </lineage>
</organism>
<feature type="region of interest" description="Disordered" evidence="1">
    <location>
        <begin position="1"/>
        <end position="23"/>
    </location>
</feature>
<sequence>MHIARSFGWAHATRRAPTSPSKTRARLETLFATAALAALAASVTMAQMSDSSGTSAASSAPTPPSAIAPHGGEMMFAGYTGVPYTYPSDVRVTQSGVHDFTAKGVQWEGRPFKNPIYYGARIVRWFESGRTGAMLDFIHSKTIGRLSEEVELTGTLNGAPAPERAVLRDIFERVEASHGHNMLTFTGLLRLPSLGFRLHPYVGLGAGVSLPHAEVHVAGRDTRTYEYQVAGPVTQTLIGIEIRAARVSYLFEYKFTLAPYRMPLTERDGTLLIFDLWNQFSEWMSGEEPPGGYASTNLVSHQGIAGIGIRSAPAAIAP</sequence>
<dbReference type="EMBL" id="CP006912">
    <property type="protein sequence ID" value="AHB47486.1"/>
    <property type="molecule type" value="Genomic_DNA"/>
</dbReference>
<reference evidence="2 3" key="1">
    <citation type="journal article" date="2014" name="Genome Announc.">
        <title>Complete Genome Sequence of Hyphomicrobium nitrativorans Strain NL23, a Denitrifying Bacterium Isolated from Biofilm of a Methanol-Fed Denitrification System Treating Seawater at the Montreal Biodome.</title>
        <authorList>
            <person name="Martineau C."/>
            <person name="Villeneuve C."/>
            <person name="Mauffrey F."/>
            <person name="Villemur R."/>
        </authorList>
    </citation>
    <scope>NUCLEOTIDE SEQUENCE [LARGE SCALE GENOMIC DNA]</scope>
    <source>
        <strain evidence="2">NL23</strain>
    </source>
</reference>
<gene>
    <name evidence="2" type="ORF">W911_02205</name>
</gene>
<dbReference type="Proteomes" id="UP000018542">
    <property type="component" value="Chromosome"/>
</dbReference>
<evidence type="ECO:0000313" key="2">
    <source>
        <dbReference type="EMBL" id="AHB47486.1"/>
    </source>
</evidence>
<dbReference type="PATRIC" id="fig|1029756.8.peg.468"/>
<dbReference type="KEGG" id="hni:W911_02205"/>
<dbReference type="AlphaFoldDB" id="V5S9R9"/>
<evidence type="ECO:0000313" key="3">
    <source>
        <dbReference type="Proteomes" id="UP000018542"/>
    </source>
</evidence>
<keyword evidence="3" id="KW-1185">Reference proteome</keyword>
<dbReference type="RefSeq" id="WP_023785870.1">
    <property type="nucleotide sequence ID" value="NC_022997.1"/>
</dbReference>
<dbReference type="OrthoDB" id="9810784at2"/>
<name>V5S9R9_9HYPH</name>
<dbReference type="STRING" id="1029756.W911_02205"/>
<proteinExistence type="predicted"/>
<accession>V5S9R9</accession>
<protein>
    <submittedName>
        <fullName evidence="2">Uncharacterized protein</fullName>
    </submittedName>
</protein>
<evidence type="ECO:0000256" key="1">
    <source>
        <dbReference type="SAM" id="MobiDB-lite"/>
    </source>
</evidence>